<dbReference type="PaxDb" id="411902-CLOBOL_03137"/>
<evidence type="ECO:0000313" key="2">
    <source>
        <dbReference type="EMBL" id="EDP16371.1"/>
    </source>
</evidence>
<feature type="region of interest" description="Disordered" evidence="1">
    <location>
        <begin position="53"/>
        <end position="75"/>
    </location>
</feature>
<evidence type="ECO:0000256" key="1">
    <source>
        <dbReference type="SAM" id="MobiDB-lite"/>
    </source>
</evidence>
<accession>A8RRY3</accession>
<organism evidence="2 3">
    <name type="scientific">Enterocloster bolteae (strain ATCC BAA-613 / DSM 15670 / CCUG 46953 / JCM 12243 / WAL 16351)</name>
    <name type="common">Clostridium bolteae</name>
    <dbReference type="NCBI Taxonomy" id="411902"/>
    <lineage>
        <taxon>Bacteria</taxon>
        <taxon>Bacillati</taxon>
        <taxon>Bacillota</taxon>
        <taxon>Clostridia</taxon>
        <taxon>Lachnospirales</taxon>
        <taxon>Lachnospiraceae</taxon>
        <taxon>Enterocloster</taxon>
    </lineage>
</organism>
<sequence length="75" mass="7921">MTPPLPAAASITAAMTGTDAGVIRAIHARRPAAAHRLVPLAPPGPWDLRDQWDPEGAPAHLAPQDPPVPWGHRVM</sequence>
<dbReference type="HOGENOM" id="CLU_2664559_0_0_9"/>
<dbReference type="Proteomes" id="UP000005396">
    <property type="component" value="Unassembled WGS sequence"/>
</dbReference>
<comment type="caution">
    <text evidence="2">The sequence shown here is derived from an EMBL/GenBank/DDBJ whole genome shotgun (WGS) entry which is preliminary data.</text>
</comment>
<reference evidence="2 3" key="2">
    <citation type="submission" date="2007-09" db="EMBL/GenBank/DDBJ databases">
        <title>Draft genome sequence of Clostridium bolteae (ATCC BAA-613).</title>
        <authorList>
            <person name="Sudarsanam P."/>
            <person name="Ley R."/>
            <person name="Guruge J."/>
            <person name="Turnbaugh P.J."/>
            <person name="Mahowald M."/>
            <person name="Liep D."/>
            <person name="Gordon J."/>
        </authorList>
    </citation>
    <scope>NUCLEOTIDE SEQUENCE [LARGE SCALE GENOMIC DNA]</scope>
    <source>
        <strain evidence="3">ATCC BAA-613 / DSM 15670 / CCUG 46953 / JCM 12243 / WAL 16351</strain>
    </source>
</reference>
<dbReference type="AlphaFoldDB" id="A8RRY3"/>
<protein>
    <submittedName>
        <fullName evidence="2">Uncharacterized protein</fullName>
    </submittedName>
</protein>
<reference evidence="2 3" key="1">
    <citation type="submission" date="2007-08" db="EMBL/GenBank/DDBJ databases">
        <authorList>
            <person name="Fulton L."/>
            <person name="Clifton S."/>
            <person name="Fulton B."/>
            <person name="Xu J."/>
            <person name="Minx P."/>
            <person name="Pepin K.H."/>
            <person name="Johnson M."/>
            <person name="Thiruvilangam P."/>
            <person name="Bhonagiri V."/>
            <person name="Nash W.E."/>
            <person name="Mardis E.R."/>
            <person name="Wilson R.K."/>
        </authorList>
    </citation>
    <scope>NUCLEOTIDE SEQUENCE [LARGE SCALE GENOMIC DNA]</scope>
    <source>
        <strain evidence="3">ATCC BAA-613 / DSM 15670 / CCUG 46953 / JCM 12243 / WAL 16351</strain>
    </source>
</reference>
<evidence type="ECO:0000313" key="3">
    <source>
        <dbReference type="Proteomes" id="UP000005396"/>
    </source>
</evidence>
<gene>
    <name evidence="2" type="ORF">CLOBOL_03137</name>
</gene>
<dbReference type="EMBL" id="ABCC02000029">
    <property type="protein sequence ID" value="EDP16371.1"/>
    <property type="molecule type" value="Genomic_DNA"/>
</dbReference>
<proteinExistence type="predicted"/>
<name>A8RRY3_ENTBW</name>